<keyword evidence="1 2" id="KW-0808">Transferase</keyword>
<dbReference type="GO" id="GO:0070402">
    <property type="term" value="F:NADPH binding"/>
    <property type="evidence" value="ECO:0007669"/>
    <property type="project" value="TreeGrafter"/>
</dbReference>
<dbReference type="GO" id="GO:0032259">
    <property type="term" value="P:methylation"/>
    <property type="evidence" value="ECO:0007669"/>
    <property type="project" value="UniProtKB-KW"/>
</dbReference>
<sequence length="272" mass="31069">MKVELLRVTEGGIRLVADASKVSGVSSTRDAKEIIALNTDNDYSSVLEHIYFTFDISEISVALSRELLEHRIASHTARSTRYIEEKGFSYYLPEELEREGAAAAIYRDAMECANAAYTKLRELGIAREQARYVLPLALHTHYVVTMNVRSLINFFMLRLCVRAAPEIRALAMHMYKICMEEYPLIFSSVWCRGFTLGVCPENEVRPKECPFKGILPKKREIKVKFERQAKSIIEKELATYQKKKLIPFKVIKSSLNEYGRTRANSGRRSGSV</sequence>
<comment type="cofactor">
    <cofactor evidence="1">
        <name>FAD</name>
        <dbReference type="ChEBI" id="CHEBI:57692"/>
    </cofactor>
    <text evidence="1">Binds 4 FAD per tetramer. Each FAD binding site is formed by three monomers.</text>
</comment>
<dbReference type="AlphaFoldDB" id="Q64DP4"/>
<dbReference type="EMBL" id="AY714824">
    <property type="protein sequence ID" value="AAU82483.1"/>
    <property type="molecule type" value="Genomic_DNA"/>
</dbReference>
<organism evidence="2">
    <name type="scientific">Uncultured archaeon GZfos26G2</name>
    <dbReference type="NCBI Taxonomy" id="3386331"/>
    <lineage>
        <taxon>Archaea</taxon>
        <taxon>Methanobacteriati</taxon>
        <taxon>Methanobacteriota</taxon>
        <taxon>Stenosarchaea group</taxon>
        <taxon>Methanomicrobia</taxon>
        <taxon>Candidatus Methanophagales</taxon>
        <taxon>Candidatus Methanophagaceae</taxon>
        <taxon>Candidatus Methanophaga</taxon>
    </lineage>
</organism>
<dbReference type="SUPFAM" id="SSF69796">
    <property type="entry name" value="Thymidylate synthase-complementing protein Thy1"/>
    <property type="match status" value="1"/>
</dbReference>
<dbReference type="PROSITE" id="PS51331">
    <property type="entry name" value="THYX"/>
    <property type="match status" value="1"/>
</dbReference>
<dbReference type="HAMAP" id="MF_01408">
    <property type="entry name" value="ThyX"/>
    <property type="match status" value="1"/>
</dbReference>
<feature type="binding site" evidence="1">
    <location>
        <begin position="147"/>
        <end position="149"/>
    </location>
    <ligand>
        <name>FAD</name>
        <dbReference type="ChEBI" id="CHEBI:57692"/>
        <note>ligand shared between neighboring subunits</note>
    </ligand>
</feature>
<dbReference type="PANTHER" id="PTHR34934">
    <property type="entry name" value="FLAVIN-DEPENDENT THYMIDYLATE SYNTHASE"/>
    <property type="match status" value="1"/>
</dbReference>
<feature type="binding site" evidence="1">
    <location>
        <position position="45"/>
    </location>
    <ligand>
        <name>FAD</name>
        <dbReference type="ChEBI" id="CHEBI:57692"/>
        <note>ligand shared between neighboring subunits</note>
    </ligand>
</feature>
<dbReference type="InterPro" id="IPR036098">
    <property type="entry name" value="Thymidylate_synthase_ThyX_sf"/>
</dbReference>
<dbReference type="GO" id="GO:0050797">
    <property type="term" value="F:thymidylate synthase (FAD) activity"/>
    <property type="evidence" value="ECO:0007669"/>
    <property type="project" value="UniProtKB-UniRule"/>
</dbReference>
<keyword evidence="1 2" id="KW-0489">Methyltransferase</keyword>
<comment type="similarity">
    <text evidence="1">Belongs to the thymidylate synthase ThyX family.</text>
</comment>
<feature type="binding site" description="in other chain" evidence="1">
    <location>
        <position position="131"/>
    </location>
    <ligand>
        <name>dUMP</name>
        <dbReference type="ChEBI" id="CHEBI:246422"/>
        <note>ligand shared between dimeric partners</note>
    </ligand>
</feature>
<keyword evidence="1" id="KW-0521">NADP</keyword>
<comment type="catalytic activity">
    <reaction evidence="1">
        <text>dUMP + (6R)-5,10-methylene-5,6,7,8-tetrahydrofolate + NADPH + H(+) = dTMP + (6S)-5,6,7,8-tetrahydrofolate + NADP(+)</text>
        <dbReference type="Rhea" id="RHEA:29043"/>
        <dbReference type="ChEBI" id="CHEBI:15378"/>
        <dbReference type="ChEBI" id="CHEBI:15636"/>
        <dbReference type="ChEBI" id="CHEBI:57453"/>
        <dbReference type="ChEBI" id="CHEBI:57783"/>
        <dbReference type="ChEBI" id="CHEBI:58349"/>
        <dbReference type="ChEBI" id="CHEBI:63528"/>
        <dbReference type="ChEBI" id="CHEBI:246422"/>
        <dbReference type="EC" id="2.1.1.148"/>
    </reaction>
</comment>
<accession>Q64DP4</accession>
<dbReference type="EC" id="2.1.1.148" evidence="1"/>
<feature type="binding site" evidence="1">
    <location>
        <position position="153"/>
    </location>
    <ligand>
        <name>FAD</name>
        <dbReference type="ChEBI" id="CHEBI:57692"/>
        <note>ligand shared between neighboring subunits</note>
    </ligand>
</feature>
<keyword evidence="1" id="KW-0274">FAD</keyword>
<dbReference type="GO" id="GO:0004799">
    <property type="term" value="F:thymidylate synthase activity"/>
    <property type="evidence" value="ECO:0007669"/>
    <property type="project" value="TreeGrafter"/>
</dbReference>
<feature type="binding site" evidence="1">
    <location>
        <position position="158"/>
    </location>
    <ligand>
        <name>dUMP</name>
        <dbReference type="ChEBI" id="CHEBI:246422"/>
        <note>ligand shared between dimeric partners</note>
    </ligand>
</feature>
<dbReference type="Gene3D" id="3.30.1360.170">
    <property type="match status" value="1"/>
</dbReference>
<evidence type="ECO:0000313" key="2">
    <source>
        <dbReference type="EMBL" id="AAU82483.1"/>
    </source>
</evidence>
<comment type="function">
    <text evidence="1">Catalyzes the reductive methylation of 2'-deoxyuridine-5'-monophosphate (dUMP) to 2'-deoxythymidine-5'-monophosphate (dTMP) while utilizing 5,10-methylenetetrahydrofolate (mTHF) as the methyl donor, and NADPH and FADH(2) as the reductant.</text>
</comment>
<dbReference type="Pfam" id="PF02511">
    <property type="entry name" value="Thy1"/>
    <property type="match status" value="1"/>
</dbReference>
<comment type="pathway">
    <text evidence="1">Pyrimidine metabolism; dTTP biosynthesis.</text>
</comment>
<keyword evidence="1" id="KW-0545">Nucleotide biosynthesis</keyword>
<keyword evidence="1" id="KW-0285">Flavoprotein</keyword>
<evidence type="ECO:0000256" key="1">
    <source>
        <dbReference type="HAMAP-Rule" id="MF_01408"/>
    </source>
</evidence>
<proteinExistence type="inferred from homology"/>
<reference evidence="2" key="1">
    <citation type="journal article" date="2004" name="Science">
        <title>Reverse methanogenesis: testing the hypothesis with environmental genomics.</title>
        <authorList>
            <person name="Hallam S.J."/>
            <person name="Putnam N."/>
            <person name="Preston C.M."/>
            <person name="Detter J.C."/>
            <person name="Rokhsar D."/>
            <person name="Richardson P.M."/>
            <person name="DeLong E.F."/>
        </authorList>
    </citation>
    <scope>NUCLEOTIDE SEQUENCE</scope>
</reference>
<name>Q64DP4_UNCAG</name>
<dbReference type="UniPathway" id="UPA00575"/>
<comment type="caution">
    <text evidence="1">Lacks conserved residue(s) required for the propagation of feature annotation.</text>
</comment>
<protein>
    <recommendedName>
        <fullName evidence="1">Flavin-dependent thymidylate synthase</fullName>
        <shortName evidence="1">FDTS</shortName>
        <ecNumber evidence="1">2.1.1.148</ecNumber>
    </recommendedName>
    <alternativeName>
        <fullName evidence="1">FAD-dependent thymidylate synthase</fullName>
    </alternativeName>
    <alternativeName>
        <fullName evidence="1">Thymidylate synthase ThyX</fullName>
        <shortName evidence="1">TS</shortName>
        <shortName evidence="1">TSase</shortName>
    </alternativeName>
</protein>
<dbReference type="GO" id="GO:0006231">
    <property type="term" value="P:dTMP biosynthetic process"/>
    <property type="evidence" value="ECO:0007669"/>
    <property type="project" value="UniProtKB-UniRule"/>
</dbReference>
<dbReference type="CDD" id="cd20175">
    <property type="entry name" value="ThyX"/>
    <property type="match status" value="1"/>
</dbReference>
<dbReference type="PANTHER" id="PTHR34934:SF1">
    <property type="entry name" value="FLAVIN-DEPENDENT THYMIDYLATE SYNTHASE"/>
    <property type="match status" value="1"/>
</dbReference>
<comment type="subunit">
    <text evidence="1">Homotetramer.</text>
</comment>
<dbReference type="NCBIfam" id="TIGR02170">
    <property type="entry name" value="thyX"/>
    <property type="match status" value="1"/>
</dbReference>
<dbReference type="GO" id="GO:0006235">
    <property type="term" value="P:dTTP biosynthetic process"/>
    <property type="evidence" value="ECO:0007669"/>
    <property type="project" value="UniProtKB-UniRule"/>
</dbReference>
<feature type="active site" description="Involved in ionization of N3 of dUMP, leading to its activation" evidence="1">
    <location>
        <position position="158"/>
    </location>
</feature>
<gene>
    <name evidence="1 2" type="primary">thyX</name>
    <name evidence="2" type="ORF">GZ17G11_10</name>
</gene>
<dbReference type="GO" id="GO:0050660">
    <property type="term" value="F:flavin adenine dinucleotide binding"/>
    <property type="evidence" value="ECO:0007669"/>
    <property type="project" value="UniProtKB-UniRule"/>
</dbReference>
<feature type="binding site" description="in other chain" evidence="1">
    <location>
        <begin position="79"/>
        <end position="81"/>
    </location>
    <ligand>
        <name>dUMP</name>
        <dbReference type="ChEBI" id="CHEBI:246422"/>
        <note>ligand shared between dimeric partners</note>
    </ligand>
</feature>
<dbReference type="InterPro" id="IPR003669">
    <property type="entry name" value="Thymidylate_synthase_ThyX"/>
</dbReference>